<keyword evidence="1" id="KW-0812">Transmembrane</keyword>
<organism evidence="2 3">
    <name type="scientific">Photobacterium damselae subsp. damselae</name>
    <name type="common">Listonella damsela</name>
    <dbReference type="NCBI Taxonomy" id="85581"/>
    <lineage>
        <taxon>Bacteria</taxon>
        <taxon>Pseudomonadati</taxon>
        <taxon>Pseudomonadota</taxon>
        <taxon>Gammaproteobacteria</taxon>
        <taxon>Vibrionales</taxon>
        <taxon>Vibrionaceae</taxon>
        <taxon>Photobacterium</taxon>
    </lineage>
</organism>
<dbReference type="Proteomes" id="UP000480943">
    <property type="component" value="Unassembled WGS sequence"/>
</dbReference>
<dbReference type="Gene3D" id="3.30.700.10">
    <property type="entry name" value="Glycoprotein, Type 4 Pilin"/>
    <property type="match status" value="1"/>
</dbReference>
<reference evidence="2 3" key="1">
    <citation type="submission" date="2019-09" db="EMBL/GenBank/DDBJ databases">
        <title>Photobacterium damselae subsp. damselae CDC-2227-81, a human clinical isolate.</title>
        <authorList>
            <person name="Osorio C.R."/>
        </authorList>
    </citation>
    <scope>NUCLEOTIDE SEQUENCE [LARGE SCALE GENOMIC DNA]</scope>
    <source>
        <strain evidence="2 3">CDC-2227-81</strain>
    </source>
</reference>
<dbReference type="InterPro" id="IPR045584">
    <property type="entry name" value="Pilin-like"/>
</dbReference>
<dbReference type="AlphaFoldDB" id="A0AAD3ZUP5"/>
<dbReference type="RefSeq" id="WP_151183035.1">
    <property type="nucleotide sequence ID" value="NZ_VZUQ01000075.1"/>
</dbReference>
<proteinExistence type="predicted"/>
<dbReference type="InterPro" id="IPR012902">
    <property type="entry name" value="N_methyl_site"/>
</dbReference>
<evidence type="ECO:0000313" key="2">
    <source>
        <dbReference type="EMBL" id="KAB1178560.1"/>
    </source>
</evidence>
<feature type="transmembrane region" description="Helical" evidence="1">
    <location>
        <begin position="7"/>
        <end position="27"/>
    </location>
</feature>
<dbReference type="EMBL" id="VZUQ01000075">
    <property type="protein sequence ID" value="KAB1178560.1"/>
    <property type="molecule type" value="Genomic_DNA"/>
</dbReference>
<protein>
    <submittedName>
        <fullName evidence="2">Type II secretion system protein</fullName>
    </submittedName>
</protein>
<name>A0AAD3ZUP5_PHODD</name>
<keyword evidence="1" id="KW-0472">Membrane</keyword>
<dbReference type="Pfam" id="PF07963">
    <property type="entry name" value="N_methyl"/>
    <property type="match status" value="1"/>
</dbReference>
<sequence length="160" mass="15972">MKRQGGFTLIELVVVIVILGILAVTAAPKFMNLQTDARNATLQGLKGAMQGAAGIVYGKSAIQGIENTSGSVSGANGNITTVFGYPTANAEGIGAAVEGLQTGSTEWAVVSGATGSADAGATTSYTLKNQQANATASLCSVTYTAATVSQAASVIVHDCK</sequence>
<gene>
    <name evidence="2" type="ORF">F6450_15180</name>
</gene>
<dbReference type="NCBIfam" id="TIGR02532">
    <property type="entry name" value="IV_pilin_GFxxxE"/>
    <property type="match status" value="1"/>
</dbReference>
<evidence type="ECO:0000313" key="3">
    <source>
        <dbReference type="Proteomes" id="UP000480943"/>
    </source>
</evidence>
<accession>A0AAD3ZUP5</accession>
<dbReference type="PROSITE" id="PS00409">
    <property type="entry name" value="PROKAR_NTER_METHYL"/>
    <property type="match status" value="1"/>
</dbReference>
<dbReference type="SUPFAM" id="SSF54523">
    <property type="entry name" value="Pili subunits"/>
    <property type="match status" value="1"/>
</dbReference>
<comment type="caution">
    <text evidence="2">The sequence shown here is derived from an EMBL/GenBank/DDBJ whole genome shotgun (WGS) entry which is preliminary data.</text>
</comment>
<keyword evidence="1" id="KW-1133">Transmembrane helix</keyword>
<evidence type="ECO:0000256" key="1">
    <source>
        <dbReference type="SAM" id="Phobius"/>
    </source>
</evidence>